<dbReference type="PATRIC" id="fig|65700.7.peg.1200"/>
<sequence>MNRTLAPKICKVIFYILLSVVVGRFLGNPEVWFNHNLAIRIGHWIYGTGETGAENIYDIYFYVSVITVFSITIVIYMLAMRLLKIGLSRIR</sequence>
<feature type="transmembrane region" description="Helical" evidence="1">
    <location>
        <begin position="59"/>
        <end position="83"/>
    </location>
</feature>
<gene>
    <name evidence="2" type="ORF">SY86_04745</name>
</gene>
<keyword evidence="1" id="KW-1133">Transmembrane helix</keyword>
<proteinExistence type="predicted"/>
<dbReference type="EMBL" id="JXNU01000003">
    <property type="protein sequence ID" value="KKF34895.1"/>
    <property type="molecule type" value="Genomic_DNA"/>
</dbReference>
<comment type="caution">
    <text evidence="2">The sequence shown here is derived from an EMBL/GenBank/DDBJ whole genome shotgun (WGS) entry which is preliminary data.</text>
</comment>
<organism evidence="2 3">
    <name type="scientific">Erwinia tracheiphila</name>
    <dbReference type="NCBI Taxonomy" id="65700"/>
    <lineage>
        <taxon>Bacteria</taxon>
        <taxon>Pseudomonadati</taxon>
        <taxon>Pseudomonadota</taxon>
        <taxon>Gammaproteobacteria</taxon>
        <taxon>Enterobacterales</taxon>
        <taxon>Erwiniaceae</taxon>
        <taxon>Erwinia</taxon>
    </lineage>
</organism>
<name>A0A0M2K680_9GAMM</name>
<dbReference type="Proteomes" id="UP000033924">
    <property type="component" value="Unassembled WGS sequence"/>
</dbReference>
<keyword evidence="1" id="KW-0472">Membrane</keyword>
<evidence type="ECO:0000313" key="3">
    <source>
        <dbReference type="Proteomes" id="UP000033924"/>
    </source>
</evidence>
<keyword evidence="3" id="KW-1185">Reference proteome</keyword>
<dbReference type="AlphaFoldDB" id="A0A0M2K680"/>
<feature type="transmembrane region" description="Helical" evidence="1">
    <location>
        <begin position="12"/>
        <end position="27"/>
    </location>
</feature>
<protein>
    <submittedName>
        <fullName evidence="2">Uncharacterized protein</fullName>
    </submittedName>
</protein>
<evidence type="ECO:0000313" key="2">
    <source>
        <dbReference type="EMBL" id="KKF34895.1"/>
    </source>
</evidence>
<keyword evidence="1" id="KW-0812">Transmembrane</keyword>
<dbReference type="RefSeq" id="WP_016189577.1">
    <property type="nucleotide sequence ID" value="NZ_CP089932.1"/>
</dbReference>
<reference evidence="2 3" key="1">
    <citation type="submission" date="2015-01" db="EMBL/GenBank/DDBJ databases">
        <title>Erwinia tracheiphila.</title>
        <authorList>
            <person name="Shapiro L.R."/>
        </authorList>
    </citation>
    <scope>NUCLEOTIDE SEQUENCE [LARGE SCALE GENOMIC DNA]</scope>
    <source>
        <strain evidence="2 3">BuffGH</strain>
    </source>
</reference>
<accession>A0A0M2K680</accession>
<evidence type="ECO:0000256" key="1">
    <source>
        <dbReference type="SAM" id="Phobius"/>
    </source>
</evidence>